<evidence type="ECO:0000313" key="3">
    <source>
        <dbReference type="Proteomes" id="UP001157125"/>
    </source>
</evidence>
<dbReference type="Proteomes" id="UP001157125">
    <property type="component" value="Unassembled WGS sequence"/>
</dbReference>
<evidence type="ECO:0000313" key="2">
    <source>
        <dbReference type="EMBL" id="GMA36055.1"/>
    </source>
</evidence>
<protein>
    <recommendedName>
        <fullName evidence="1">Helix-turn-helix domain-containing protein</fullName>
    </recommendedName>
</protein>
<dbReference type="SUPFAM" id="SSF46955">
    <property type="entry name" value="Putative DNA-binding domain"/>
    <property type="match status" value="1"/>
</dbReference>
<proteinExistence type="predicted"/>
<evidence type="ECO:0000259" key="1">
    <source>
        <dbReference type="Pfam" id="PF12728"/>
    </source>
</evidence>
<dbReference type="InterPro" id="IPR041657">
    <property type="entry name" value="HTH_17"/>
</dbReference>
<gene>
    <name evidence="2" type="ORF">GCM10025876_22590</name>
</gene>
<dbReference type="InterPro" id="IPR009061">
    <property type="entry name" value="DNA-bd_dom_put_sf"/>
</dbReference>
<reference evidence="3" key="1">
    <citation type="journal article" date="2019" name="Int. J. Syst. Evol. Microbiol.">
        <title>The Global Catalogue of Microorganisms (GCM) 10K type strain sequencing project: providing services to taxonomists for standard genome sequencing and annotation.</title>
        <authorList>
            <consortium name="The Broad Institute Genomics Platform"/>
            <consortium name="The Broad Institute Genome Sequencing Center for Infectious Disease"/>
            <person name="Wu L."/>
            <person name="Ma J."/>
        </authorList>
    </citation>
    <scope>NUCLEOTIDE SEQUENCE [LARGE SCALE GENOMIC DNA]</scope>
    <source>
        <strain evidence="3">NBRC 112299</strain>
    </source>
</reference>
<dbReference type="EMBL" id="BSUN01000001">
    <property type="protein sequence ID" value="GMA36055.1"/>
    <property type="molecule type" value="Genomic_DNA"/>
</dbReference>
<dbReference type="Pfam" id="PF12728">
    <property type="entry name" value="HTH_17"/>
    <property type="match status" value="1"/>
</dbReference>
<sequence length="53" mass="6019">MTVYRWVHAGEIPAVQFGRSYRVPRAAVEQFMEQAGYEGFSHQSDDRRSGTVG</sequence>
<dbReference type="NCBIfam" id="TIGR01764">
    <property type="entry name" value="excise"/>
    <property type="match status" value="1"/>
</dbReference>
<keyword evidence="3" id="KW-1185">Reference proteome</keyword>
<comment type="caution">
    <text evidence="2">The sequence shown here is derived from an EMBL/GenBank/DDBJ whole genome shotgun (WGS) entry which is preliminary data.</text>
</comment>
<feature type="domain" description="Helix-turn-helix" evidence="1">
    <location>
        <begin position="2"/>
        <end position="34"/>
    </location>
</feature>
<accession>A0ABQ6IE06</accession>
<name>A0ABQ6IE06_9MICO</name>
<organism evidence="2 3">
    <name type="scientific">Demequina litorisediminis</name>
    <dbReference type="NCBI Taxonomy" id="1849022"/>
    <lineage>
        <taxon>Bacteria</taxon>
        <taxon>Bacillati</taxon>
        <taxon>Actinomycetota</taxon>
        <taxon>Actinomycetes</taxon>
        <taxon>Micrococcales</taxon>
        <taxon>Demequinaceae</taxon>
        <taxon>Demequina</taxon>
    </lineage>
</organism>
<dbReference type="InterPro" id="IPR010093">
    <property type="entry name" value="SinI_DNA-bd"/>
</dbReference>